<keyword evidence="5" id="KW-1185">Reference proteome</keyword>
<dbReference type="GO" id="GO:0006353">
    <property type="term" value="P:DNA-templated transcription termination"/>
    <property type="evidence" value="ECO:0007669"/>
    <property type="project" value="UniProtKB-KW"/>
</dbReference>
<reference evidence="4" key="3">
    <citation type="submission" date="2022-01" db="UniProtKB">
        <authorList>
            <consortium name="EnsemblPlants"/>
        </authorList>
    </citation>
    <scope>IDENTIFICATION</scope>
    <source>
        <strain evidence="4">subsp. vulgare</strain>
    </source>
</reference>
<evidence type="ECO:0000313" key="5">
    <source>
        <dbReference type="Proteomes" id="UP000011116"/>
    </source>
</evidence>
<dbReference type="FunFam" id="1.25.70.10:FF:000001">
    <property type="entry name" value="Mitochondrial transcription termination factor-like"/>
    <property type="match status" value="1"/>
</dbReference>
<dbReference type="SMART" id="SM00733">
    <property type="entry name" value="Mterf"/>
    <property type="match status" value="5"/>
</dbReference>
<dbReference type="Gramene" id="HORVU.MOREX.r3.6HG0541500.1">
    <property type="protein sequence ID" value="HORVU.MOREX.r3.6HG0541500.1.CDS1"/>
    <property type="gene ID" value="HORVU.MOREX.r3.6HG0541500"/>
</dbReference>
<dbReference type="AlphaFoldDB" id="A0A8I6Y929"/>
<dbReference type="InterPro" id="IPR003690">
    <property type="entry name" value="MTERF"/>
</dbReference>
<accession>A0A8I6Y929</accession>
<comment type="similarity">
    <text evidence="1">Belongs to the mTERF family.</text>
</comment>
<dbReference type="Gramene" id="HORVU.MOREX.r2.6HG0450310.1">
    <property type="protein sequence ID" value="HORVU.MOREX.r2.6HG0450310.1.CDS.1"/>
    <property type="gene ID" value="HORVU.MOREX.r2.6HG0450310"/>
</dbReference>
<dbReference type="EnsemblPlants" id="HORVU.MOREX.r3.6HG0541500.1">
    <property type="protein sequence ID" value="HORVU.MOREX.r3.6HG0541500.1.CDS1"/>
    <property type="gene ID" value="HORVU.MOREX.r3.6HG0541500"/>
</dbReference>
<dbReference type="GO" id="GO:0009507">
    <property type="term" value="C:chloroplast"/>
    <property type="evidence" value="ECO:0000318"/>
    <property type="project" value="GO_Central"/>
</dbReference>
<evidence type="ECO:0000256" key="1">
    <source>
        <dbReference type="ARBA" id="ARBA00007692"/>
    </source>
</evidence>
<proteinExistence type="inferred from homology"/>
<organism evidence="4 5">
    <name type="scientific">Hordeum vulgare subsp. vulgare</name>
    <name type="common">Domesticated barley</name>
    <dbReference type="NCBI Taxonomy" id="112509"/>
    <lineage>
        <taxon>Eukaryota</taxon>
        <taxon>Viridiplantae</taxon>
        <taxon>Streptophyta</taxon>
        <taxon>Embryophyta</taxon>
        <taxon>Tracheophyta</taxon>
        <taxon>Spermatophyta</taxon>
        <taxon>Magnoliopsida</taxon>
        <taxon>Liliopsida</taxon>
        <taxon>Poales</taxon>
        <taxon>Poaceae</taxon>
        <taxon>BOP clade</taxon>
        <taxon>Pooideae</taxon>
        <taxon>Triticodae</taxon>
        <taxon>Triticeae</taxon>
        <taxon>Hordeinae</taxon>
        <taxon>Hordeum</taxon>
    </lineage>
</organism>
<dbReference type="Gene3D" id="1.25.70.10">
    <property type="entry name" value="Transcription termination factor 3, mitochondrial"/>
    <property type="match status" value="1"/>
</dbReference>
<keyword evidence="2" id="KW-0805">Transcription regulation</keyword>
<dbReference type="InterPro" id="IPR038538">
    <property type="entry name" value="MTERF_sf"/>
</dbReference>
<dbReference type="Proteomes" id="UP000011116">
    <property type="component" value="Chromosome 6H"/>
</dbReference>
<protein>
    <submittedName>
        <fullName evidence="4">Uncharacterized protein</fullName>
    </submittedName>
</protein>
<dbReference type="PANTHER" id="PTHR13068:SF142">
    <property type="match status" value="1"/>
</dbReference>
<gene>
    <name evidence="4" type="primary">LOC123403338</name>
</gene>
<keyword evidence="3" id="KW-0809">Transit peptide</keyword>
<dbReference type="OrthoDB" id="641315at2759"/>
<evidence type="ECO:0000256" key="2">
    <source>
        <dbReference type="ARBA" id="ARBA00022472"/>
    </source>
</evidence>
<reference evidence="5" key="1">
    <citation type="journal article" date="2012" name="Nature">
        <title>A physical, genetic and functional sequence assembly of the barley genome.</title>
        <authorList>
            <consortium name="The International Barley Genome Sequencing Consortium"/>
            <person name="Mayer K.F."/>
            <person name="Waugh R."/>
            <person name="Brown J.W."/>
            <person name="Schulman A."/>
            <person name="Langridge P."/>
            <person name="Platzer M."/>
            <person name="Fincher G.B."/>
            <person name="Muehlbauer G.J."/>
            <person name="Sato K."/>
            <person name="Close T.J."/>
            <person name="Wise R.P."/>
            <person name="Stein N."/>
        </authorList>
    </citation>
    <scope>NUCLEOTIDE SEQUENCE [LARGE SCALE GENOMIC DNA]</scope>
    <source>
        <strain evidence="5">cv. Morex</strain>
    </source>
</reference>
<dbReference type="GO" id="GO:0009658">
    <property type="term" value="P:chloroplast organization"/>
    <property type="evidence" value="ECO:0000318"/>
    <property type="project" value="GO_Central"/>
</dbReference>
<reference evidence="4" key="2">
    <citation type="submission" date="2020-10" db="EMBL/GenBank/DDBJ databases">
        <authorList>
            <person name="Scholz U."/>
            <person name="Mascher M."/>
            <person name="Fiebig A."/>
        </authorList>
    </citation>
    <scope>NUCLEOTIDE SEQUENCE [LARGE SCALE GENOMIC DNA]</scope>
    <source>
        <strain evidence="4">cv. Morex</strain>
    </source>
</reference>
<evidence type="ECO:0000256" key="3">
    <source>
        <dbReference type="ARBA" id="ARBA00022946"/>
    </source>
</evidence>
<dbReference type="GO" id="GO:0003676">
    <property type="term" value="F:nucleic acid binding"/>
    <property type="evidence" value="ECO:0007669"/>
    <property type="project" value="InterPro"/>
</dbReference>
<dbReference type="GeneID" id="123403338"/>
<dbReference type="PANTHER" id="PTHR13068">
    <property type="entry name" value="CGI-12 PROTEIN-RELATED"/>
    <property type="match status" value="1"/>
</dbReference>
<dbReference type="Pfam" id="PF02536">
    <property type="entry name" value="mTERF"/>
    <property type="match status" value="1"/>
</dbReference>
<dbReference type="KEGG" id="hvg:123403338"/>
<name>A0A8I6Y929_HORVV</name>
<sequence>MLRLRRSVLAKLLSSPSVSPLHRLVSTTVSAPAVSPDPSSFVVEEYLVSTCGLTRRQTVKASPRISHLKSPANPDAVLAFLAGLGFSGADIAAVVARDPQFLCASVERTLSPVVAGLAGLGLSPSEITRLVSLAPDKFRRRSMVSKLQYYLPLFGSYENLFGALRHGSGLLTSDLERVVKPNVTFLRELGLAHCVIAKLCITFPWLLSFSSERVQAVMVCAQGLGVPRQSRMFRYAVHAVAFVGEQNVAAKLDYLKKTFGWSDSEVGVAVSKFPLLLTRSHHMLQSRSEFLISEVGFEPSYIAHRPIIVCFSLEGRLRPRYYVLKFLKENGLLKADPSYYLSFMVNETAFSKRYICPHKEAAPYLAEDYATACKGEVPARFIFA</sequence>
<evidence type="ECO:0000313" key="4">
    <source>
        <dbReference type="EnsemblPlants" id="HORVU.MOREX.r3.6HG0541500.1.CDS1"/>
    </source>
</evidence>
<keyword evidence="2" id="KW-0804">Transcription</keyword>
<keyword evidence="2" id="KW-0806">Transcription termination</keyword>
<dbReference type="RefSeq" id="XP_044953214.1">
    <property type="nucleotide sequence ID" value="XM_045097279.1"/>
</dbReference>